<keyword evidence="5 6" id="KW-0472">Membrane</keyword>
<feature type="transmembrane region" description="Helical" evidence="6">
    <location>
        <begin position="305"/>
        <end position="325"/>
    </location>
</feature>
<comment type="caution">
    <text evidence="8">The sequence shown here is derived from an EMBL/GenBank/DDBJ whole genome shotgun (WGS) entry which is preliminary data.</text>
</comment>
<dbReference type="OrthoDB" id="6313884at2"/>
<dbReference type="GO" id="GO:0005886">
    <property type="term" value="C:plasma membrane"/>
    <property type="evidence" value="ECO:0007669"/>
    <property type="project" value="UniProtKB-SubCell"/>
</dbReference>
<dbReference type="InterPro" id="IPR011701">
    <property type="entry name" value="MFS"/>
</dbReference>
<feature type="transmembrane region" description="Helical" evidence="6">
    <location>
        <begin position="346"/>
        <end position="367"/>
    </location>
</feature>
<evidence type="ECO:0000313" key="8">
    <source>
        <dbReference type="EMBL" id="PWI33826.1"/>
    </source>
</evidence>
<accession>A0A2U3BAK5</accession>
<sequence>MLTYLWAHIQRRCTEIICFIIYFLTALDTLIVVPFSASIAVDTGVSASMAGYLTSAYALAAAMTCLVIKGSQNRYREKRRVLFYLSGLMAVTLSTAFISNFYLILVTRFLAGLFGGASTIVTLNYLLLCSEGEAKKKNTAILLSAVPLALALGVPLILLLASAANWRLGFQLLGLALAVITVMFLWQRQPDMSGHLSSNATQKPEGQYPPRKKLLFTSSLVIFVTVLSTFVVSTQYPVMLITNLSIPENTLSLCYMLSGVGSFLIMQSYARRSSGRFSVGKLIGVLSLAMVCSVLIGFHTEDVDLTAVFFALFVIVSSARTLILITEIVSALTTQERVKIIGIQGALRHFAITLGGALSSLLVIAGGNAVLDFSYVVYASVGLTLSTPVLWRINSRLMNKKAQSLEEEDRVGG</sequence>
<feature type="transmembrane region" description="Helical" evidence="6">
    <location>
        <begin position="81"/>
        <end position="103"/>
    </location>
</feature>
<feature type="domain" description="Major facilitator superfamily (MFS) profile" evidence="7">
    <location>
        <begin position="14"/>
        <end position="397"/>
    </location>
</feature>
<feature type="transmembrane region" description="Helical" evidence="6">
    <location>
        <begin position="140"/>
        <end position="162"/>
    </location>
</feature>
<dbReference type="PROSITE" id="PS50850">
    <property type="entry name" value="MFS"/>
    <property type="match status" value="1"/>
</dbReference>
<evidence type="ECO:0000259" key="7">
    <source>
        <dbReference type="PROSITE" id="PS50850"/>
    </source>
</evidence>
<comment type="subcellular location">
    <subcellularLocation>
        <location evidence="1">Cell membrane</location>
        <topology evidence="1">Multi-pass membrane protein</topology>
    </subcellularLocation>
</comment>
<feature type="transmembrane region" description="Helical" evidence="6">
    <location>
        <begin position="168"/>
        <end position="186"/>
    </location>
</feature>
<dbReference type="InterPro" id="IPR020846">
    <property type="entry name" value="MFS_dom"/>
</dbReference>
<dbReference type="InterPro" id="IPR036259">
    <property type="entry name" value="MFS_trans_sf"/>
</dbReference>
<evidence type="ECO:0000256" key="6">
    <source>
        <dbReference type="SAM" id="Phobius"/>
    </source>
</evidence>
<organism evidence="8 9">
    <name type="scientific">Vibrio albus</name>
    <dbReference type="NCBI Taxonomy" id="2200953"/>
    <lineage>
        <taxon>Bacteria</taxon>
        <taxon>Pseudomonadati</taxon>
        <taxon>Pseudomonadota</taxon>
        <taxon>Gammaproteobacteria</taxon>
        <taxon>Vibrionales</taxon>
        <taxon>Vibrionaceae</taxon>
        <taxon>Vibrio</taxon>
    </lineage>
</organism>
<dbReference type="EMBL" id="QFWT01000003">
    <property type="protein sequence ID" value="PWI33826.1"/>
    <property type="molecule type" value="Genomic_DNA"/>
</dbReference>
<dbReference type="PANTHER" id="PTHR43124">
    <property type="entry name" value="PURINE EFFLUX PUMP PBUE"/>
    <property type="match status" value="1"/>
</dbReference>
<keyword evidence="3 6" id="KW-0812">Transmembrane</keyword>
<dbReference type="AlphaFoldDB" id="A0A2U3BAK5"/>
<dbReference type="InterPro" id="IPR050189">
    <property type="entry name" value="MFS_Efflux_Transporters"/>
</dbReference>
<evidence type="ECO:0000256" key="5">
    <source>
        <dbReference type="ARBA" id="ARBA00023136"/>
    </source>
</evidence>
<proteinExistence type="predicted"/>
<dbReference type="RefSeq" id="WP_109319078.1">
    <property type="nucleotide sequence ID" value="NZ_QFWT01000003.1"/>
</dbReference>
<dbReference type="Proteomes" id="UP000245362">
    <property type="component" value="Unassembled WGS sequence"/>
</dbReference>
<feature type="transmembrane region" description="Helical" evidence="6">
    <location>
        <begin position="109"/>
        <end position="128"/>
    </location>
</feature>
<feature type="transmembrane region" description="Helical" evidence="6">
    <location>
        <begin position="214"/>
        <end position="238"/>
    </location>
</feature>
<keyword evidence="2" id="KW-1003">Cell membrane</keyword>
<dbReference type="SUPFAM" id="SSF103473">
    <property type="entry name" value="MFS general substrate transporter"/>
    <property type="match status" value="1"/>
</dbReference>
<reference evidence="8 9" key="1">
    <citation type="submission" date="2018-05" db="EMBL/GenBank/DDBJ databases">
        <title>Vibrio limimaris sp. nov., isolated from marine sediment.</title>
        <authorList>
            <person name="Li C.-M."/>
        </authorList>
    </citation>
    <scope>NUCLEOTIDE SEQUENCE [LARGE SCALE GENOMIC DNA]</scope>
    <source>
        <strain evidence="8 9">E4404</strain>
    </source>
</reference>
<name>A0A2U3BAK5_9VIBR</name>
<feature type="transmembrane region" description="Helical" evidence="6">
    <location>
        <begin position="250"/>
        <end position="270"/>
    </location>
</feature>
<feature type="transmembrane region" description="Helical" evidence="6">
    <location>
        <begin position="373"/>
        <end position="391"/>
    </location>
</feature>
<feature type="transmembrane region" description="Helical" evidence="6">
    <location>
        <begin position="282"/>
        <end position="299"/>
    </location>
</feature>
<feature type="transmembrane region" description="Helical" evidence="6">
    <location>
        <begin position="16"/>
        <end position="37"/>
    </location>
</feature>
<dbReference type="Pfam" id="PF07690">
    <property type="entry name" value="MFS_1"/>
    <property type="match status" value="1"/>
</dbReference>
<dbReference type="GO" id="GO:0022857">
    <property type="term" value="F:transmembrane transporter activity"/>
    <property type="evidence" value="ECO:0007669"/>
    <property type="project" value="InterPro"/>
</dbReference>
<protein>
    <submittedName>
        <fullName evidence="8">MFS transporter</fullName>
    </submittedName>
</protein>
<evidence type="ECO:0000313" key="9">
    <source>
        <dbReference type="Proteomes" id="UP000245362"/>
    </source>
</evidence>
<dbReference type="Gene3D" id="1.20.1250.20">
    <property type="entry name" value="MFS general substrate transporter like domains"/>
    <property type="match status" value="1"/>
</dbReference>
<keyword evidence="9" id="KW-1185">Reference proteome</keyword>
<evidence type="ECO:0000256" key="3">
    <source>
        <dbReference type="ARBA" id="ARBA00022692"/>
    </source>
</evidence>
<dbReference type="PANTHER" id="PTHR43124:SF3">
    <property type="entry name" value="CHLORAMPHENICOL EFFLUX PUMP RV0191"/>
    <property type="match status" value="1"/>
</dbReference>
<gene>
    <name evidence="8" type="ORF">DI392_06380</name>
</gene>
<evidence type="ECO:0000256" key="4">
    <source>
        <dbReference type="ARBA" id="ARBA00022989"/>
    </source>
</evidence>
<evidence type="ECO:0000256" key="1">
    <source>
        <dbReference type="ARBA" id="ARBA00004651"/>
    </source>
</evidence>
<feature type="transmembrane region" description="Helical" evidence="6">
    <location>
        <begin position="49"/>
        <end position="69"/>
    </location>
</feature>
<keyword evidence="4 6" id="KW-1133">Transmembrane helix</keyword>
<evidence type="ECO:0000256" key="2">
    <source>
        <dbReference type="ARBA" id="ARBA00022475"/>
    </source>
</evidence>